<dbReference type="GeneID" id="28799610"/>
<proteinExistence type="predicted"/>
<accession>A0A0U4ISL7</accession>
<dbReference type="OrthoDB" id="17231at10239"/>
<evidence type="ECO:0000313" key="2">
    <source>
        <dbReference type="EMBL" id="ALY08247.1"/>
    </source>
</evidence>
<feature type="domain" description="HTH cro/C1-type" evidence="1">
    <location>
        <begin position="7"/>
        <end position="52"/>
    </location>
</feature>
<dbReference type="SUPFAM" id="SSF47413">
    <property type="entry name" value="lambda repressor-like DNA-binding domains"/>
    <property type="match status" value="1"/>
</dbReference>
<name>A0A0U4ISL7_9CAUD</name>
<dbReference type="Proteomes" id="UP000201753">
    <property type="component" value="Segment"/>
</dbReference>
<dbReference type="CDD" id="cd00093">
    <property type="entry name" value="HTH_XRE"/>
    <property type="match status" value="1"/>
</dbReference>
<dbReference type="KEGG" id="vg:28799610"/>
<dbReference type="Pfam" id="PF01381">
    <property type="entry name" value="HTH_3"/>
    <property type="match status" value="1"/>
</dbReference>
<dbReference type="InterPro" id="IPR010982">
    <property type="entry name" value="Lambda_DNA-bd_dom_sf"/>
</dbReference>
<keyword evidence="3" id="KW-1185">Reference proteome</keyword>
<dbReference type="Gene3D" id="1.10.260.40">
    <property type="entry name" value="lambda repressor-like DNA-binding domains"/>
    <property type="match status" value="1"/>
</dbReference>
<dbReference type="InterPro" id="IPR001387">
    <property type="entry name" value="Cro/C1-type_HTH"/>
</dbReference>
<dbReference type="PROSITE" id="PS50943">
    <property type="entry name" value="HTH_CROC1"/>
    <property type="match status" value="1"/>
</dbReference>
<dbReference type="RefSeq" id="YP_009276426.1">
    <property type="nucleotide sequence ID" value="NC_030940.1"/>
</dbReference>
<evidence type="ECO:0000259" key="1">
    <source>
        <dbReference type="PROSITE" id="PS50943"/>
    </source>
</evidence>
<reference evidence="2 3" key="1">
    <citation type="journal article" date="2015" name="MBio">
        <title>Phylogenetic Distribution of CRISPR-Cas Systems in Antibiotic-Resistant Pseudomonas aeruginosa.</title>
        <authorList>
            <person name="van Belkum A."/>
            <person name="Soriaga L.B."/>
            <person name="LaFave M.C."/>
            <person name="Akella S."/>
            <person name="Veyrieras J.B."/>
            <person name="Barbu E.M."/>
            <person name="Shortridge D."/>
            <person name="Blanc B."/>
            <person name="Hannum G."/>
            <person name="Zambardi G."/>
            <person name="Miller K."/>
            <person name="Enright M.C."/>
            <person name="Mugnier N."/>
            <person name="Brami D."/>
            <person name="Schicklin S."/>
            <person name="Felderman M."/>
            <person name="Schwartz A.S."/>
            <person name="Richardson T.H."/>
            <person name="Peterson T.C."/>
            <person name="Hubby B."/>
            <person name="Cady K.C."/>
        </authorList>
    </citation>
    <scope>NUCLEOTIDE SEQUENCE [LARGE SCALE GENOMIC DNA]</scope>
</reference>
<dbReference type="SMART" id="SM00530">
    <property type="entry name" value="HTH_XRE"/>
    <property type="match status" value="1"/>
</dbReference>
<dbReference type="GO" id="GO:0003677">
    <property type="term" value="F:DNA binding"/>
    <property type="evidence" value="ECO:0007669"/>
    <property type="project" value="InterPro"/>
</dbReference>
<evidence type="ECO:0000313" key="3">
    <source>
        <dbReference type="Proteomes" id="UP000201753"/>
    </source>
</evidence>
<sequence length="79" mass="8710">MELAEKLKAIRLKEGLTQAELCDATGIALSSYKKYELGLRVEVSSIALLKIAGHERFKKYVLWLMTGDTAPKCGQVSPV</sequence>
<dbReference type="EMBL" id="KT887559">
    <property type="protein sequence ID" value="ALY08247.1"/>
    <property type="molecule type" value="Genomic_DNA"/>
</dbReference>
<organism evidence="2 3">
    <name type="scientific">Pseudomonas phage phi3</name>
    <dbReference type="NCBI Taxonomy" id="1754217"/>
    <lineage>
        <taxon>Viruses</taxon>
        <taxon>Duplodnaviria</taxon>
        <taxon>Heunggongvirae</taxon>
        <taxon>Uroviricota</taxon>
        <taxon>Caudoviricetes</taxon>
        <taxon>Peduoviridae</taxon>
        <taxon>Phitrevirus</taxon>
        <taxon>Phitrevirus phi3</taxon>
    </lineage>
</organism>
<protein>
    <submittedName>
        <fullName evidence="2">Repressor protein c</fullName>
    </submittedName>
</protein>